<feature type="domain" description="MotA/TolQ/ExbB proton channel" evidence="7">
    <location>
        <begin position="90"/>
        <end position="189"/>
    </location>
</feature>
<keyword evidence="5" id="KW-0472">Membrane</keyword>
<dbReference type="HOGENOM" id="CLU_053325_4_2_5"/>
<evidence type="ECO:0000256" key="6">
    <source>
        <dbReference type="RuleBase" id="RU004057"/>
    </source>
</evidence>
<evidence type="ECO:0000256" key="1">
    <source>
        <dbReference type="ARBA" id="ARBA00004651"/>
    </source>
</evidence>
<name>M9RB50_9RHOB</name>
<keyword evidence="3" id="KW-0812">Transmembrane</keyword>
<dbReference type="eggNOG" id="COG0811">
    <property type="taxonomic scope" value="Bacteria"/>
</dbReference>
<dbReference type="GO" id="GO:0005886">
    <property type="term" value="C:plasma membrane"/>
    <property type="evidence" value="ECO:0007669"/>
    <property type="project" value="UniProtKB-SubCell"/>
</dbReference>
<keyword evidence="2" id="KW-1003">Cell membrane</keyword>
<dbReference type="GO" id="GO:0017038">
    <property type="term" value="P:protein import"/>
    <property type="evidence" value="ECO:0007669"/>
    <property type="project" value="TreeGrafter"/>
</dbReference>
<accession>M9RB50</accession>
<dbReference type="Pfam" id="PF01618">
    <property type="entry name" value="MotA_ExbB"/>
    <property type="match status" value="1"/>
</dbReference>
<keyword evidence="6" id="KW-0653">Protein transport</keyword>
<gene>
    <name evidence="8" type="primary">exbB</name>
    <name evidence="8" type="ORF">OAN307_c44910</name>
</gene>
<dbReference type="AlphaFoldDB" id="M9RB50"/>
<evidence type="ECO:0000259" key="7">
    <source>
        <dbReference type="Pfam" id="PF01618"/>
    </source>
</evidence>
<proteinExistence type="inferred from homology"/>
<comment type="similarity">
    <text evidence="6">Belongs to the exbB/tolQ family.</text>
</comment>
<dbReference type="STRING" id="391626.OAN307_c44910"/>
<evidence type="ECO:0000256" key="2">
    <source>
        <dbReference type="ARBA" id="ARBA00022475"/>
    </source>
</evidence>
<dbReference type="InterPro" id="IPR002898">
    <property type="entry name" value="MotA_ExbB_proton_chnl"/>
</dbReference>
<sequence length="211" mass="22744">MTFLISLQTQLWSIYDLGGPVVAILIGLSVVSLSVILWKLWQFMTLGVGQHREIKRAITNWDHGQRDEAKHTLLQSRNAVAISLIRGDITAQKSRIEADISAHLARLESGFRILDSIAQIAPLLGLFGTVLGMIDAFQALQDAGASVDPSLLAGGIWVALLTTAAGLAVAMPTSLALTYFDSRVAAERTLAETAIEARFTPLSLKPEQNVA</sequence>
<dbReference type="OrthoDB" id="4045at2"/>
<keyword evidence="4" id="KW-1133">Transmembrane helix</keyword>
<dbReference type="PANTHER" id="PTHR30625:SF11">
    <property type="entry name" value="MOTA_TOLQ_EXBB PROTON CHANNEL DOMAIN-CONTAINING PROTEIN"/>
    <property type="match status" value="1"/>
</dbReference>
<keyword evidence="9" id="KW-1185">Reference proteome</keyword>
<comment type="subcellular location">
    <subcellularLocation>
        <location evidence="1">Cell membrane</location>
        <topology evidence="1">Multi-pass membrane protein</topology>
    </subcellularLocation>
    <subcellularLocation>
        <location evidence="6">Membrane</location>
        <topology evidence="6">Multi-pass membrane protein</topology>
    </subcellularLocation>
</comment>
<reference evidence="8 9" key="1">
    <citation type="journal article" date="2013" name="PLoS ONE">
        <title>Poles Apart: Arctic and Antarctic Octadecabacter strains Share High Genome Plasticity and a New Type of Xanthorhodopsin.</title>
        <authorList>
            <person name="Vollmers J."/>
            <person name="Voget S."/>
            <person name="Dietrich S."/>
            <person name="Gollnow K."/>
            <person name="Smits M."/>
            <person name="Meyer K."/>
            <person name="Brinkhoff T."/>
            <person name="Simon M."/>
            <person name="Daniel R."/>
        </authorList>
    </citation>
    <scope>NUCLEOTIDE SEQUENCE [LARGE SCALE GENOMIC DNA]</scope>
    <source>
        <strain evidence="8 9">307</strain>
    </source>
</reference>
<evidence type="ECO:0000256" key="4">
    <source>
        <dbReference type="ARBA" id="ARBA00022989"/>
    </source>
</evidence>
<organism evidence="8 9">
    <name type="scientific">Octadecabacter antarcticus 307</name>
    <dbReference type="NCBI Taxonomy" id="391626"/>
    <lineage>
        <taxon>Bacteria</taxon>
        <taxon>Pseudomonadati</taxon>
        <taxon>Pseudomonadota</taxon>
        <taxon>Alphaproteobacteria</taxon>
        <taxon>Rhodobacterales</taxon>
        <taxon>Roseobacteraceae</taxon>
        <taxon>Octadecabacter</taxon>
    </lineage>
</organism>
<evidence type="ECO:0000256" key="3">
    <source>
        <dbReference type="ARBA" id="ARBA00022692"/>
    </source>
</evidence>
<keyword evidence="6" id="KW-0813">Transport</keyword>
<dbReference type="RefSeq" id="WP_015501741.1">
    <property type="nucleotide sequence ID" value="NC_020911.1"/>
</dbReference>
<dbReference type="EMBL" id="CP003740">
    <property type="protein sequence ID" value="AGI69849.1"/>
    <property type="molecule type" value="Genomic_DNA"/>
</dbReference>
<dbReference type="Proteomes" id="UP000005307">
    <property type="component" value="Chromosome"/>
</dbReference>
<evidence type="ECO:0000256" key="5">
    <source>
        <dbReference type="ARBA" id="ARBA00023136"/>
    </source>
</evidence>
<evidence type="ECO:0000313" key="8">
    <source>
        <dbReference type="EMBL" id="AGI69849.1"/>
    </source>
</evidence>
<dbReference type="KEGG" id="oat:OAN307_c44910"/>
<dbReference type="InterPro" id="IPR050790">
    <property type="entry name" value="ExbB/TolQ_transport"/>
</dbReference>
<protein>
    <submittedName>
        <fullName evidence="8">Putative proton channel protein ExbB</fullName>
    </submittedName>
</protein>
<dbReference type="PANTHER" id="PTHR30625">
    <property type="entry name" value="PROTEIN TOLQ"/>
    <property type="match status" value="1"/>
</dbReference>
<evidence type="ECO:0000313" key="9">
    <source>
        <dbReference type="Proteomes" id="UP000005307"/>
    </source>
</evidence>